<evidence type="ECO:0000256" key="1">
    <source>
        <dbReference type="SAM" id="Coils"/>
    </source>
</evidence>
<dbReference type="Proteomes" id="UP001383192">
    <property type="component" value="Unassembled WGS sequence"/>
</dbReference>
<evidence type="ECO:0000313" key="3">
    <source>
        <dbReference type="Proteomes" id="UP001383192"/>
    </source>
</evidence>
<dbReference type="SUPFAM" id="SSF52047">
    <property type="entry name" value="RNI-like"/>
    <property type="match status" value="1"/>
</dbReference>
<protein>
    <recommendedName>
        <fullName evidence="4">F-box domain-containing protein</fullName>
    </recommendedName>
</protein>
<dbReference type="InterPro" id="IPR032675">
    <property type="entry name" value="LRR_dom_sf"/>
</dbReference>
<keyword evidence="1" id="KW-0175">Coiled coil</keyword>
<evidence type="ECO:0008006" key="4">
    <source>
        <dbReference type="Google" id="ProtNLM"/>
    </source>
</evidence>
<gene>
    <name evidence="2" type="ORF">VNI00_007838</name>
</gene>
<evidence type="ECO:0000313" key="2">
    <source>
        <dbReference type="EMBL" id="KAK7044121.1"/>
    </source>
</evidence>
<keyword evidence="3" id="KW-1185">Reference proteome</keyword>
<proteinExistence type="predicted"/>
<dbReference type="Gene3D" id="3.80.10.10">
    <property type="entry name" value="Ribonuclease Inhibitor"/>
    <property type="match status" value="1"/>
</dbReference>
<dbReference type="EMBL" id="JAYKXP010000026">
    <property type="protein sequence ID" value="KAK7044121.1"/>
    <property type="molecule type" value="Genomic_DNA"/>
</dbReference>
<feature type="coiled-coil region" evidence="1">
    <location>
        <begin position="11"/>
        <end position="52"/>
    </location>
</feature>
<name>A0AAW0D017_9AGAR</name>
<organism evidence="2 3">
    <name type="scientific">Paramarasmius palmivorus</name>
    <dbReference type="NCBI Taxonomy" id="297713"/>
    <lineage>
        <taxon>Eukaryota</taxon>
        <taxon>Fungi</taxon>
        <taxon>Dikarya</taxon>
        <taxon>Basidiomycota</taxon>
        <taxon>Agaricomycotina</taxon>
        <taxon>Agaricomycetes</taxon>
        <taxon>Agaricomycetidae</taxon>
        <taxon>Agaricales</taxon>
        <taxon>Marasmiineae</taxon>
        <taxon>Marasmiaceae</taxon>
        <taxon>Paramarasmius</taxon>
    </lineage>
</organism>
<comment type="caution">
    <text evidence="2">The sequence shown here is derived from an EMBL/GenBank/DDBJ whole genome shotgun (WGS) entry which is preliminary data.</text>
</comment>
<dbReference type="AlphaFoldDB" id="A0AAW0D017"/>
<reference evidence="2 3" key="1">
    <citation type="submission" date="2024-01" db="EMBL/GenBank/DDBJ databases">
        <title>A draft genome for a cacao thread blight-causing isolate of Paramarasmius palmivorus.</title>
        <authorList>
            <person name="Baruah I.K."/>
            <person name="Bukari Y."/>
            <person name="Amoako-Attah I."/>
            <person name="Meinhardt L.W."/>
            <person name="Bailey B.A."/>
            <person name="Cohen S.P."/>
        </authorList>
    </citation>
    <scope>NUCLEOTIDE SEQUENCE [LARGE SCALE GENOMIC DNA]</scope>
    <source>
        <strain evidence="2 3">GH-12</strain>
    </source>
</reference>
<sequence>MESTAGEKLSLTQTEQRLDDLKRRKAKLLTQVEEIDIEIKREQQRHAVLVNEAAPISKLPPELLSNIFLTVYDDDTSHHLPKSSENFQILASHVCSSWRRVAIGTPLLWSDIHVKVSFTSRKINTVSHSLHRLISFLERSGTSLFHFTLDVNGAFDMSPFFRHLHAHLYRCYTLFFRITNHPTPVDVLLQHLGHISVPILDSLTVQIPRCKLFRHDETQFIIIKPSMFRLGAPALQSLRLTGIAGPLQPPLGNITTLHLQGTDMGGLSPAQFLAVLENTPLLINLSLDDVFVHMEGGVSPDAPASLVPHLHSLRVRCPEHCELRHLLSLLPLSQLRSVCLSQIETFRPIEFPNATSLILECPISTEDIGNLILAFPLLTSLTLVSNPEVVFVALGFPGEPAWWPKLTRLCVKDLQKSDVAGFMGMLQRRKAMGTPLEALTIDGRDRMLLRKHWKEITELVPSVLEDSTEPWPAGHGYDDADDGFWSMR</sequence>
<dbReference type="Gene3D" id="1.20.1280.50">
    <property type="match status" value="1"/>
</dbReference>
<accession>A0AAW0D017</accession>